<keyword evidence="1" id="KW-0472">Membrane</keyword>
<proteinExistence type="predicted"/>
<dbReference type="AlphaFoldDB" id="A0A1H2LPX5"/>
<dbReference type="STRING" id="419479.SAMN04488563_6454"/>
<keyword evidence="3" id="KW-1185">Reference proteome</keyword>
<protein>
    <submittedName>
        <fullName evidence="2">Uncharacterized protein</fullName>
    </submittedName>
</protein>
<dbReference type="Proteomes" id="UP000182977">
    <property type="component" value="Chromosome I"/>
</dbReference>
<name>A0A1H2LPX5_9ACTN</name>
<feature type="transmembrane region" description="Helical" evidence="1">
    <location>
        <begin position="158"/>
        <end position="180"/>
    </location>
</feature>
<dbReference type="RefSeq" id="WP_046768679.1">
    <property type="nucleotide sequence ID" value="NZ_KQ061227.1"/>
</dbReference>
<dbReference type="EMBL" id="LT629791">
    <property type="protein sequence ID" value="SDU82728.1"/>
    <property type="molecule type" value="Genomic_DNA"/>
</dbReference>
<keyword evidence="1" id="KW-0812">Transmembrane</keyword>
<dbReference type="OrthoDB" id="5198180at2"/>
<reference evidence="3" key="1">
    <citation type="submission" date="2016-10" db="EMBL/GenBank/DDBJ databases">
        <authorList>
            <person name="Varghese N."/>
            <person name="Submissions S."/>
        </authorList>
    </citation>
    <scope>NUCLEOTIDE SEQUENCE [LARGE SCALE GENOMIC DNA]</scope>
    <source>
        <strain evidence="3">DSM 45079</strain>
    </source>
</reference>
<evidence type="ECO:0000313" key="3">
    <source>
        <dbReference type="Proteomes" id="UP000182977"/>
    </source>
</evidence>
<accession>A0A1H2LPX5</accession>
<sequence>MPAPRSGPFAWSSFGDGYLVASAGEPGEPIIDLLLPSSDGTLRWVTAFGRGEVEWLADLTSSDSPASVRDGVAALEAALRALADGDAAAADDAVGAVDDLMRRLAQLRGELAMGSGPDAGAPSAASRLAAGPDDAHVLMTGPARSRAADRRFTTMGGLALALGIVALFWAALGVLLWLLLT</sequence>
<evidence type="ECO:0000256" key="1">
    <source>
        <dbReference type="SAM" id="Phobius"/>
    </source>
</evidence>
<keyword evidence="1" id="KW-1133">Transmembrane helix</keyword>
<evidence type="ECO:0000313" key="2">
    <source>
        <dbReference type="EMBL" id="SDU82728.1"/>
    </source>
</evidence>
<gene>
    <name evidence="2" type="ORF">SAMN04488563_6454</name>
</gene>
<organism evidence="2 3">
    <name type="scientific">Jiangella alkaliphila</name>
    <dbReference type="NCBI Taxonomy" id="419479"/>
    <lineage>
        <taxon>Bacteria</taxon>
        <taxon>Bacillati</taxon>
        <taxon>Actinomycetota</taxon>
        <taxon>Actinomycetes</taxon>
        <taxon>Jiangellales</taxon>
        <taxon>Jiangellaceae</taxon>
        <taxon>Jiangella</taxon>
    </lineage>
</organism>